<evidence type="ECO:0000256" key="1">
    <source>
        <dbReference type="ARBA" id="ARBA00009981"/>
    </source>
</evidence>
<evidence type="ECO:0000313" key="3">
    <source>
        <dbReference type="EMBL" id="QGY02706.1"/>
    </source>
</evidence>
<accession>A0A6B9FLW6</accession>
<dbReference type="OrthoDB" id="9800503at2"/>
<protein>
    <recommendedName>
        <fullName evidence="2">Antitoxin</fullName>
    </recommendedName>
</protein>
<comment type="similarity">
    <text evidence="1 2">Belongs to the phD/YefM antitoxin family.</text>
</comment>
<dbReference type="EMBL" id="CP043538">
    <property type="protein sequence ID" value="QGY02706.1"/>
    <property type="molecule type" value="Genomic_DNA"/>
</dbReference>
<reference evidence="3 4" key="2">
    <citation type="journal article" date="2013" name="Genome Announc.">
        <title>Draft Genome Sequence of Methylobacterium mesophilicum Strain SR1.6/6, Isolated from Citrus sinensis.</title>
        <authorList>
            <person name="Marinho Almeida D."/>
            <person name="Dini-Andreote F."/>
            <person name="Camargo Neves A.A."/>
            <person name="Juca Ramos R.T."/>
            <person name="Andreote F.D."/>
            <person name="Carneiro A.R."/>
            <person name="Oliveira de Souza Lima A."/>
            <person name="Caracciolo Gomes de Sa P.H."/>
            <person name="Ribeiro Barbosa M.S."/>
            <person name="Araujo W.L."/>
            <person name="Silva A."/>
        </authorList>
    </citation>
    <scope>NUCLEOTIDE SEQUENCE [LARGE SCALE GENOMIC DNA]</scope>
    <source>
        <strain evidence="3 4">SR1.6/6</strain>
    </source>
</reference>
<dbReference type="KEGG" id="mmes:MMSR116_13075"/>
<sequence length="80" mass="8797">MRTITLDEAETDLSRLVDQAASGDAFIIARDGKPLVRVVPFEGPHAPGKQRIGFLADRVRVPDDFDEMGRSGIEALFEGR</sequence>
<reference evidence="3 4" key="1">
    <citation type="journal article" date="2012" name="Genet. Mol. Biol.">
        <title>Analysis of 16S rRNA and mxaF genes revealing insights into Methylobacterium niche-specific plant association.</title>
        <authorList>
            <person name="Dourado M.N."/>
            <person name="Andreote F.D."/>
            <person name="Dini-Andreote F."/>
            <person name="Conti R."/>
            <person name="Araujo J.M."/>
            <person name="Araujo W.L."/>
        </authorList>
    </citation>
    <scope>NUCLEOTIDE SEQUENCE [LARGE SCALE GENOMIC DNA]</scope>
    <source>
        <strain evidence="3 4">SR1.6/6</strain>
    </source>
</reference>
<evidence type="ECO:0000313" key="4">
    <source>
        <dbReference type="Proteomes" id="UP000012488"/>
    </source>
</evidence>
<dbReference type="Pfam" id="PF02604">
    <property type="entry name" value="PhdYeFM_antitox"/>
    <property type="match status" value="1"/>
</dbReference>
<dbReference type="Proteomes" id="UP000012488">
    <property type="component" value="Chromosome"/>
</dbReference>
<dbReference type="SUPFAM" id="SSF143120">
    <property type="entry name" value="YefM-like"/>
    <property type="match status" value="1"/>
</dbReference>
<gene>
    <name evidence="3" type="ORF">MMSR116_13075</name>
</gene>
<organism evidence="3 4">
    <name type="scientific">Methylobacterium mesophilicum SR1.6/6</name>
    <dbReference type="NCBI Taxonomy" id="908290"/>
    <lineage>
        <taxon>Bacteria</taxon>
        <taxon>Pseudomonadati</taxon>
        <taxon>Pseudomonadota</taxon>
        <taxon>Alphaproteobacteria</taxon>
        <taxon>Hyphomicrobiales</taxon>
        <taxon>Methylobacteriaceae</taxon>
        <taxon>Methylobacterium</taxon>
    </lineage>
</organism>
<dbReference type="Gene3D" id="3.40.1620.10">
    <property type="entry name" value="YefM-like domain"/>
    <property type="match status" value="1"/>
</dbReference>
<dbReference type="RefSeq" id="WP_010682730.1">
    <property type="nucleotide sequence ID" value="NZ_CP043538.1"/>
</dbReference>
<name>A0A6B9FLW6_9HYPH</name>
<comment type="function">
    <text evidence="2">Antitoxin component of a type II toxin-antitoxin (TA) system.</text>
</comment>
<dbReference type="AlphaFoldDB" id="A0A6B9FLW6"/>
<proteinExistence type="inferred from homology"/>
<dbReference type="InterPro" id="IPR036165">
    <property type="entry name" value="YefM-like_sf"/>
</dbReference>
<dbReference type="InterPro" id="IPR006442">
    <property type="entry name" value="Antitoxin_Phd/YefM"/>
</dbReference>
<evidence type="ECO:0000256" key="2">
    <source>
        <dbReference type="RuleBase" id="RU362080"/>
    </source>
</evidence>